<dbReference type="Proteomes" id="UP001500456">
    <property type="component" value="Unassembled WGS sequence"/>
</dbReference>
<comment type="caution">
    <text evidence="2">The sequence shown here is derived from an EMBL/GenBank/DDBJ whole genome shotgun (WGS) entry which is preliminary data.</text>
</comment>
<reference evidence="3" key="1">
    <citation type="journal article" date="2019" name="Int. J. Syst. Evol. Microbiol.">
        <title>The Global Catalogue of Microorganisms (GCM) 10K type strain sequencing project: providing services to taxonomists for standard genome sequencing and annotation.</title>
        <authorList>
            <consortium name="The Broad Institute Genomics Platform"/>
            <consortium name="The Broad Institute Genome Sequencing Center for Infectious Disease"/>
            <person name="Wu L."/>
            <person name="Ma J."/>
        </authorList>
    </citation>
    <scope>NUCLEOTIDE SEQUENCE [LARGE SCALE GENOMIC DNA]</scope>
    <source>
        <strain evidence="3">JCM 16924</strain>
    </source>
</reference>
<feature type="compositionally biased region" description="Polar residues" evidence="1">
    <location>
        <begin position="440"/>
        <end position="452"/>
    </location>
</feature>
<sequence>MSDEQKRQDPHQAEREDAAAQLSGIDLINRGTGIIQALPFFSNLPRVFGKTDFESHDLNAMIDLVESAKPEDLETAGKALWDAKDAIEKAANELKSHIGRVEWEGESATAFHTWGENLVKHALELASFAEAAGTQVTAAATGLASVRSAMPPRDVRSVRKTVQDIPTVQQVDGNAEYTAAVKVEKDRQEAINQMNRLASFYEVSEGYLAKQEAPTFEPMPDVGVPKPDPSYRDPFTSSEVQGGAGLGAARESFAAGNDNSGAGVTSPRSEGTTPPLRHVDDPAIRPDVNVGTKIDSVGTLPPQETTRPAPNVPTTGPGPSGGNGGTVPPFPSGTVPPGPNGLAGRTSGFGGANGNRAPISAQGRTATPSGTAAGRGTTGPMGRATTPGQSGIRGGGASPMGRGVSGGTPRPIAGPMSGRAGGASSGAARGNGVVGGRPTTGATPASTGSRVSRGTVVGAEGNTASRTPAGKIGQRGVIGAPNSTPAGTRTGQTARPAGGNPDGVVGTPQGRASAARSGGAAGGSAQAARGLRGNRRNPNDEDREGERQTDPQRRNAAPVTD</sequence>
<protein>
    <recommendedName>
        <fullName evidence="4">Translation initiation factor IF-2</fullName>
    </recommendedName>
</protein>
<dbReference type="InterPro" id="IPR038332">
    <property type="entry name" value="PPE_sf"/>
</dbReference>
<accession>A0ABP7TNE7</accession>
<evidence type="ECO:0000313" key="2">
    <source>
        <dbReference type="EMBL" id="GAA4028844.1"/>
    </source>
</evidence>
<evidence type="ECO:0000256" key="1">
    <source>
        <dbReference type="SAM" id="MobiDB-lite"/>
    </source>
</evidence>
<feature type="compositionally biased region" description="Gly residues" evidence="1">
    <location>
        <begin position="391"/>
        <end position="406"/>
    </location>
</feature>
<feature type="compositionally biased region" description="Low complexity" evidence="1">
    <location>
        <begin position="509"/>
        <end position="530"/>
    </location>
</feature>
<proteinExistence type="predicted"/>
<feature type="compositionally biased region" description="Pro residues" evidence="1">
    <location>
        <begin position="328"/>
        <end position="339"/>
    </location>
</feature>
<dbReference type="RefSeq" id="WP_345571280.1">
    <property type="nucleotide sequence ID" value="NZ_BAAAZX010000045.1"/>
</dbReference>
<evidence type="ECO:0000313" key="3">
    <source>
        <dbReference type="Proteomes" id="UP001500456"/>
    </source>
</evidence>
<feature type="compositionally biased region" description="Basic and acidic residues" evidence="1">
    <location>
        <begin position="537"/>
        <end position="553"/>
    </location>
</feature>
<dbReference type="Gene3D" id="1.20.1260.20">
    <property type="entry name" value="PPE superfamily"/>
    <property type="match status" value="1"/>
</dbReference>
<name>A0ABP7TNE7_9ACTN</name>
<evidence type="ECO:0008006" key="4">
    <source>
        <dbReference type="Google" id="ProtNLM"/>
    </source>
</evidence>
<gene>
    <name evidence="2" type="ORF">GCM10022232_88360</name>
</gene>
<organism evidence="2 3">
    <name type="scientific">Streptomyces plumbiresistens</name>
    <dbReference type="NCBI Taxonomy" id="511811"/>
    <lineage>
        <taxon>Bacteria</taxon>
        <taxon>Bacillati</taxon>
        <taxon>Actinomycetota</taxon>
        <taxon>Actinomycetes</taxon>
        <taxon>Kitasatosporales</taxon>
        <taxon>Streptomycetaceae</taxon>
        <taxon>Streptomyces</taxon>
    </lineage>
</organism>
<feature type="compositionally biased region" description="Polar residues" evidence="1">
    <location>
        <begin position="257"/>
        <end position="272"/>
    </location>
</feature>
<feature type="region of interest" description="Disordered" evidence="1">
    <location>
        <begin position="215"/>
        <end position="561"/>
    </location>
</feature>
<dbReference type="EMBL" id="BAAAZX010000045">
    <property type="protein sequence ID" value="GAA4028844.1"/>
    <property type="molecule type" value="Genomic_DNA"/>
</dbReference>
<feature type="compositionally biased region" description="Polar residues" evidence="1">
    <location>
        <begin position="481"/>
        <end position="493"/>
    </location>
</feature>
<keyword evidence="3" id="KW-1185">Reference proteome</keyword>